<dbReference type="HOGENOM" id="CLU_2085215_0_0_1"/>
<reference evidence="2" key="2">
    <citation type="submission" date="2015-01" db="EMBL/GenBank/DDBJ databases">
        <title>Evolutionary Origins and Diversification of the Mycorrhizal Mutualists.</title>
        <authorList>
            <consortium name="DOE Joint Genome Institute"/>
            <consortium name="Mycorrhizal Genomics Consortium"/>
            <person name="Kohler A."/>
            <person name="Kuo A."/>
            <person name="Nagy L.G."/>
            <person name="Floudas D."/>
            <person name="Copeland A."/>
            <person name="Barry K.W."/>
            <person name="Cichocki N."/>
            <person name="Veneault-Fourrey C."/>
            <person name="LaButti K."/>
            <person name="Lindquist E.A."/>
            <person name="Lipzen A."/>
            <person name="Lundell T."/>
            <person name="Morin E."/>
            <person name="Murat C."/>
            <person name="Riley R."/>
            <person name="Ohm R."/>
            <person name="Sun H."/>
            <person name="Tunlid A."/>
            <person name="Henrissat B."/>
            <person name="Grigoriev I.V."/>
            <person name="Hibbett D.S."/>
            <person name="Martin F."/>
        </authorList>
    </citation>
    <scope>NUCLEOTIDE SEQUENCE [LARGE SCALE GENOMIC DNA]</scope>
    <source>
        <strain evidence="2">LaAM-08-1</strain>
    </source>
</reference>
<protein>
    <submittedName>
        <fullName evidence="1">Uncharacterized protein</fullName>
    </submittedName>
</protein>
<evidence type="ECO:0000313" key="1">
    <source>
        <dbReference type="EMBL" id="KIJ91450.1"/>
    </source>
</evidence>
<reference evidence="1 2" key="1">
    <citation type="submission" date="2014-04" db="EMBL/GenBank/DDBJ databases">
        <authorList>
            <consortium name="DOE Joint Genome Institute"/>
            <person name="Kuo A."/>
            <person name="Kohler A."/>
            <person name="Nagy L.G."/>
            <person name="Floudas D."/>
            <person name="Copeland A."/>
            <person name="Barry K.W."/>
            <person name="Cichocki N."/>
            <person name="Veneault-Fourrey C."/>
            <person name="LaButti K."/>
            <person name="Lindquist E.A."/>
            <person name="Lipzen A."/>
            <person name="Lundell T."/>
            <person name="Morin E."/>
            <person name="Murat C."/>
            <person name="Sun H."/>
            <person name="Tunlid A."/>
            <person name="Henrissat B."/>
            <person name="Grigoriev I.V."/>
            <person name="Hibbett D.S."/>
            <person name="Martin F."/>
            <person name="Nordberg H.P."/>
            <person name="Cantor M.N."/>
            <person name="Hua S.X."/>
        </authorList>
    </citation>
    <scope>NUCLEOTIDE SEQUENCE [LARGE SCALE GENOMIC DNA]</scope>
    <source>
        <strain evidence="1 2">LaAM-08-1</strain>
    </source>
</reference>
<evidence type="ECO:0000313" key="2">
    <source>
        <dbReference type="Proteomes" id="UP000054477"/>
    </source>
</evidence>
<accession>A0A0C9WMW1</accession>
<proteinExistence type="predicted"/>
<organism evidence="1 2">
    <name type="scientific">Laccaria amethystina LaAM-08-1</name>
    <dbReference type="NCBI Taxonomy" id="1095629"/>
    <lineage>
        <taxon>Eukaryota</taxon>
        <taxon>Fungi</taxon>
        <taxon>Dikarya</taxon>
        <taxon>Basidiomycota</taxon>
        <taxon>Agaricomycotina</taxon>
        <taxon>Agaricomycetes</taxon>
        <taxon>Agaricomycetidae</taxon>
        <taxon>Agaricales</taxon>
        <taxon>Agaricineae</taxon>
        <taxon>Hydnangiaceae</taxon>
        <taxon>Laccaria</taxon>
    </lineage>
</organism>
<sequence length="117" mass="12927">MKLKRPAQAALSRFLFKGKDDATALKSDRYGRGVDVGFGMKLEKISGFMSYDGWWISLWAQVIACEAAHTYILSPSPKGALSRTFEAFSPTNALPYDEAVVENKLLILKFSSKSLSS</sequence>
<dbReference type="AlphaFoldDB" id="A0A0C9WMW1"/>
<gene>
    <name evidence="1" type="ORF">K443DRAFT_485954</name>
</gene>
<dbReference type="Proteomes" id="UP000054477">
    <property type="component" value="Unassembled WGS sequence"/>
</dbReference>
<dbReference type="EMBL" id="KN839006">
    <property type="protein sequence ID" value="KIJ91450.1"/>
    <property type="molecule type" value="Genomic_DNA"/>
</dbReference>
<name>A0A0C9WMW1_9AGAR</name>
<keyword evidence="2" id="KW-1185">Reference proteome</keyword>